<proteinExistence type="inferred from homology"/>
<dbReference type="FunFam" id="3.40.50.720:FF:000173">
    <property type="entry name" value="3-oxoacyl-[acyl-carrier protein] reductase"/>
    <property type="match status" value="1"/>
</dbReference>
<dbReference type="InterPro" id="IPR002347">
    <property type="entry name" value="SDR_fam"/>
</dbReference>
<evidence type="ECO:0000259" key="3">
    <source>
        <dbReference type="SMART" id="SM00822"/>
    </source>
</evidence>
<evidence type="ECO:0000256" key="2">
    <source>
        <dbReference type="ARBA" id="ARBA00023002"/>
    </source>
</evidence>
<evidence type="ECO:0000256" key="1">
    <source>
        <dbReference type="ARBA" id="ARBA00006484"/>
    </source>
</evidence>
<dbReference type="PATRIC" id="fig|34073.19.peg.6496"/>
<protein>
    <submittedName>
        <fullName evidence="4">3-oxoacyl-[acyl-carrier-protein] reductase FabG</fullName>
        <ecNumber evidence="4">1.1.1.100</ecNumber>
    </submittedName>
</protein>
<keyword evidence="5" id="KW-1185">Reference proteome</keyword>
<dbReference type="NCBIfam" id="NF009466">
    <property type="entry name" value="PRK12826.1-2"/>
    <property type="match status" value="1"/>
</dbReference>
<dbReference type="PANTHER" id="PTHR42879:SF2">
    <property type="entry name" value="3-OXOACYL-[ACYL-CARRIER-PROTEIN] REDUCTASE FABG"/>
    <property type="match status" value="1"/>
</dbReference>
<dbReference type="RefSeq" id="WP_021007454.1">
    <property type="nucleotide sequence ID" value="NZ_JZWI01000049.1"/>
</dbReference>
<accession>A0A0H2LQT8</accession>
<feature type="domain" description="Ketoreductase" evidence="3">
    <location>
        <begin position="6"/>
        <end position="190"/>
    </location>
</feature>
<name>A0A0H2LQT8_VARPD</name>
<keyword evidence="2 4" id="KW-0560">Oxidoreductase</keyword>
<organism evidence="4 5">
    <name type="scientific">Variovorax paradoxus</name>
    <dbReference type="NCBI Taxonomy" id="34073"/>
    <lineage>
        <taxon>Bacteria</taxon>
        <taxon>Pseudomonadati</taxon>
        <taxon>Pseudomonadota</taxon>
        <taxon>Betaproteobacteria</taxon>
        <taxon>Burkholderiales</taxon>
        <taxon>Comamonadaceae</taxon>
        <taxon>Variovorax</taxon>
    </lineage>
</organism>
<dbReference type="AlphaFoldDB" id="A0A0H2LQT8"/>
<evidence type="ECO:0000313" key="4">
    <source>
        <dbReference type="EMBL" id="KLN52609.1"/>
    </source>
</evidence>
<dbReference type="SUPFAM" id="SSF51735">
    <property type="entry name" value="NAD(P)-binding Rossmann-fold domains"/>
    <property type="match status" value="1"/>
</dbReference>
<dbReference type="EMBL" id="JZWI01000049">
    <property type="protein sequence ID" value="KLN52609.1"/>
    <property type="molecule type" value="Genomic_DNA"/>
</dbReference>
<dbReference type="InterPro" id="IPR057326">
    <property type="entry name" value="KR_dom"/>
</dbReference>
<dbReference type="PRINTS" id="PR00080">
    <property type="entry name" value="SDRFAMILY"/>
</dbReference>
<dbReference type="InterPro" id="IPR050259">
    <property type="entry name" value="SDR"/>
</dbReference>
<dbReference type="NCBIfam" id="NF004200">
    <property type="entry name" value="PRK05653.1-5"/>
    <property type="match status" value="1"/>
</dbReference>
<dbReference type="Proteomes" id="UP000035170">
    <property type="component" value="Unassembled WGS sequence"/>
</dbReference>
<sequence>MNLEGKRALITGASGALGAAMAERLARDGATVLLHANSRPEAVEQLAATIAAAGGKAECHVFDLRSDEACRAACERMLEGGPVQIVVNNAGVHDDAVLPGMRADQWHKVIDVSLNGFFRVTQPLLLPMMRTRWGRVLNISSVSALTGNRGQVNYAAAKGALNSATKALSLEVASRGVTVNAIAPGIIASPMADAAFDPAMVNQMVPMKRAGTPQEVAALASFLASDEAAYITGQVISINGGMI</sequence>
<dbReference type="EC" id="1.1.1.100" evidence="4"/>
<dbReference type="GO" id="GO:0004316">
    <property type="term" value="F:3-oxoacyl-[acyl-carrier-protein] reductase (NADPH) activity"/>
    <property type="evidence" value="ECO:0007669"/>
    <property type="project" value="UniProtKB-EC"/>
</dbReference>
<dbReference type="Pfam" id="PF13561">
    <property type="entry name" value="adh_short_C2"/>
    <property type="match status" value="1"/>
</dbReference>
<dbReference type="Gene3D" id="3.40.50.720">
    <property type="entry name" value="NAD(P)-binding Rossmann-like Domain"/>
    <property type="match status" value="1"/>
</dbReference>
<comment type="caution">
    <text evidence="4">The sequence shown here is derived from an EMBL/GenBank/DDBJ whole genome shotgun (WGS) entry which is preliminary data.</text>
</comment>
<dbReference type="PRINTS" id="PR00081">
    <property type="entry name" value="GDHRDH"/>
</dbReference>
<evidence type="ECO:0000313" key="5">
    <source>
        <dbReference type="Proteomes" id="UP000035170"/>
    </source>
</evidence>
<dbReference type="SMART" id="SM00822">
    <property type="entry name" value="PKS_KR"/>
    <property type="match status" value="1"/>
</dbReference>
<dbReference type="PANTHER" id="PTHR42879">
    <property type="entry name" value="3-OXOACYL-(ACYL-CARRIER-PROTEIN) REDUCTASE"/>
    <property type="match status" value="1"/>
</dbReference>
<comment type="similarity">
    <text evidence="1">Belongs to the short-chain dehydrogenases/reductases (SDR) family.</text>
</comment>
<gene>
    <name evidence="4" type="primary">fabG35</name>
    <name evidence="4" type="ORF">VPARA_63130</name>
</gene>
<reference evidence="4 5" key="1">
    <citation type="submission" date="2015-03" db="EMBL/GenBank/DDBJ databases">
        <title>Genome sequence of Variovorax paradoxus TBEA6.</title>
        <authorList>
            <person name="Poehlein A."/>
            <person name="Schuldes J."/>
            <person name="Wuebbeler J.H."/>
            <person name="Hiessl S."/>
            <person name="Steinbuechel A."/>
            <person name="Daniel R."/>
        </authorList>
    </citation>
    <scope>NUCLEOTIDE SEQUENCE [LARGE SCALE GENOMIC DNA]</scope>
    <source>
        <strain evidence="4 5">TBEA6</strain>
    </source>
</reference>
<dbReference type="InterPro" id="IPR036291">
    <property type="entry name" value="NAD(P)-bd_dom_sf"/>
</dbReference>